<organism evidence="2 3">
    <name type="scientific">Hymenobacter crusticola</name>
    <dbReference type="NCBI Taxonomy" id="1770526"/>
    <lineage>
        <taxon>Bacteria</taxon>
        <taxon>Pseudomonadati</taxon>
        <taxon>Bacteroidota</taxon>
        <taxon>Cytophagia</taxon>
        <taxon>Cytophagales</taxon>
        <taxon>Hymenobacteraceae</taxon>
        <taxon>Hymenobacter</taxon>
    </lineage>
</organism>
<reference evidence="2 3" key="1">
    <citation type="submission" date="2017-01" db="EMBL/GenBank/DDBJ databases">
        <title>A new Hymenobacter.</title>
        <authorList>
            <person name="Liang Y."/>
            <person name="Feng F."/>
        </authorList>
    </citation>
    <scope>NUCLEOTIDE SEQUENCE [LARGE SCALE GENOMIC DNA]</scope>
    <source>
        <strain evidence="2">MIMBbqt21</strain>
    </source>
</reference>
<comment type="caution">
    <text evidence="2">The sequence shown here is derived from an EMBL/GenBank/DDBJ whole genome shotgun (WGS) entry which is preliminary data.</text>
</comment>
<dbReference type="GO" id="GO:0006040">
    <property type="term" value="P:amino sugar metabolic process"/>
    <property type="evidence" value="ECO:0007669"/>
    <property type="project" value="InterPro"/>
</dbReference>
<keyword evidence="3" id="KW-1185">Reference proteome</keyword>
<dbReference type="UniPathway" id="UPA00343"/>
<keyword evidence="1" id="KW-0547">Nucleotide-binding</keyword>
<protein>
    <recommendedName>
        <fullName evidence="1">Anhydro-N-acetylmuramic acid kinase</fullName>
        <ecNumber evidence="1">2.7.1.170</ecNumber>
    </recommendedName>
    <alternativeName>
        <fullName evidence="1">AnhMurNAc kinase</fullName>
    </alternativeName>
</protein>
<comment type="pathway">
    <text evidence="1">Cell wall biogenesis; peptidoglycan recycling.</text>
</comment>
<dbReference type="EMBL" id="MTSE01000009">
    <property type="protein sequence ID" value="OUJ72717.1"/>
    <property type="molecule type" value="Genomic_DNA"/>
</dbReference>
<dbReference type="RefSeq" id="WP_086595405.1">
    <property type="nucleotide sequence ID" value="NZ_MTSE01000009.1"/>
</dbReference>
<dbReference type="Proteomes" id="UP000194873">
    <property type="component" value="Unassembled WGS sequence"/>
</dbReference>
<dbReference type="GO" id="GO:0016301">
    <property type="term" value="F:kinase activity"/>
    <property type="evidence" value="ECO:0007669"/>
    <property type="project" value="UniProtKB-KW"/>
</dbReference>
<comment type="pathway">
    <text evidence="1">Amino-sugar metabolism; 1,6-anhydro-N-acetylmuramate degradation.</text>
</comment>
<keyword evidence="1" id="KW-0808">Transferase</keyword>
<dbReference type="InterPro" id="IPR043129">
    <property type="entry name" value="ATPase_NBD"/>
</dbReference>
<dbReference type="GO" id="GO:0005524">
    <property type="term" value="F:ATP binding"/>
    <property type="evidence" value="ECO:0007669"/>
    <property type="project" value="UniProtKB-UniRule"/>
</dbReference>
<dbReference type="SUPFAM" id="SSF53067">
    <property type="entry name" value="Actin-like ATPase domain"/>
    <property type="match status" value="1"/>
</dbReference>
<comment type="catalytic activity">
    <reaction evidence="1">
        <text>1,6-anhydro-N-acetyl-beta-muramate + ATP + H2O = N-acetyl-D-muramate 6-phosphate + ADP + H(+)</text>
        <dbReference type="Rhea" id="RHEA:24952"/>
        <dbReference type="ChEBI" id="CHEBI:15377"/>
        <dbReference type="ChEBI" id="CHEBI:15378"/>
        <dbReference type="ChEBI" id="CHEBI:30616"/>
        <dbReference type="ChEBI" id="CHEBI:58690"/>
        <dbReference type="ChEBI" id="CHEBI:58722"/>
        <dbReference type="ChEBI" id="CHEBI:456216"/>
        <dbReference type="EC" id="2.7.1.170"/>
    </reaction>
</comment>
<sequence>MNPNLHHLFAIAQKPVRSIIGLMSGTSLDGLDVALCHFRGSGTTTQVQVAQFTTVPYTEEVKTEIRRVFAKSEIDFEHLCLLNPWIGLLHADMVLACLREWQLSPTEVDCIASHGQTVFHAPQRQHGHPSFPNATLQIGDGDHVAVRSGILTISDFRQKHIAAGGEGAPLAAYGDYLLLSKAGEDRILLNMGGIANFTYLPGSLDTSKVFATDVGTGNTLLDAFTRHFFPEKSFDANGDLAAQGHVHEALLADLLANPFFAADFPKTTGPELFSMAYVAAAQQRTQTTDLSPFDLLATLTQFSAEGIIQAIERCAPTLPAANLAIYASGGGTYNTVLMNTLRKRLPRFAFGTTADLGIHPDAKEAVLFATLANECLVGNPAAQPSQPGSPAVSMGKISFAQ</sequence>
<dbReference type="PANTHER" id="PTHR30605:SF0">
    <property type="entry name" value="ANHYDRO-N-ACETYLMURAMIC ACID KINASE"/>
    <property type="match status" value="1"/>
</dbReference>
<dbReference type="AlphaFoldDB" id="A0A243WCH5"/>
<keyword evidence="1" id="KW-0067">ATP-binding</keyword>
<comment type="similarity">
    <text evidence="1">Belongs to the anhydro-N-acetylmuramic acid kinase family.</text>
</comment>
<dbReference type="EC" id="2.7.1.170" evidence="1"/>
<dbReference type="GO" id="GO:0009254">
    <property type="term" value="P:peptidoglycan turnover"/>
    <property type="evidence" value="ECO:0007669"/>
    <property type="project" value="UniProtKB-UniRule"/>
</dbReference>
<dbReference type="PANTHER" id="PTHR30605">
    <property type="entry name" value="ANHYDRO-N-ACETYLMURAMIC ACID KINASE"/>
    <property type="match status" value="1"/>
</dbReference>
<name>A0A243WCH5_9BACT</name>
<comment type="function">
    <text evidence="1">Catalyzes the specific phosphorylation of 1,6-anhydro-N-acetylmuramic acid (anhMurNAc) with the simultaneous cleavage of the 1,6-anhydro ring, generating MurNAc-6-P. Is required for the utilization of anhMurNAc either imported from the medium or derived from its own cell wall murein, and thus plays a role in cell wall recycling.</text>
</comment>
<dbReference type="GO" id="GO:0097175">
    <property type="term" value="P:1,6-anhydro-N-acetyl-beta-muramic acid catabolic process"/>
    <property type="evidence" value="ECO:0007669"/>
    <property type="project" value="UniProtKB-UniRule"/>
</dbReference>
<dbReference type="OrthoDB" id="9763949at2"/>
<dbReference type="UniPathway" id="UPA00544"/>
<dbReference type="Gene3D" id="3.30.420.40">
    <property type="match status" value="2"/>
</dbReference>
<dbReference type="InterPro" id="IPR005338">
    <property type="entry name" value="Anhydro_N_Ac-Mur_kinase"/>
</dbReference>
<evidence type="ECO:0000256" key="1">
    <source>
        <dbReference type="HAMAP-Rule" id="MF_01270"/>
    </source>
</evidence>
<feature type="binding site" evidence="1">
    <location>
        <begin position="25"/>
        <end position="32"/>
    </location>
    <ligand>
        <name>ATP</name>
        <dbReference type="ChEBI" id="CHEBI:30616"/>
    </ligand>
</feature>
<evidence type="ECO:0000313" key="2">
    <source>
        <dbReference type="EMBL" id="OUJ72717.1"/>
    </source>
</evidence>
<dbReference type="Pfam" id="PF03702">
    <property type="entry name" value="AnmK"/>
    <property type="match status" value="1"/>
</dbReference>
<evidence type="ECO:0000313" key="3">
    <source>
        <dbReference type="Proteomes" id="UP000194873"/>
    </source>
</evidence>
<proteinExistence type="inferred from homology"/>
<dbReference type="CDD" id="cd24050">
    <property type="entry name" value="ASKHA_NBD_ANMK"/>
    <property type="match status" value="1"/>
</dbReference>
<dbReference type="GO" id="GO:0016773">
    <property type="term" value="F:phosphotransferase activity, alcohol group as acceptor"/>
    <property type="evidence" value="ECO:0007669"/>
    <property type="project" value="UniProtKB-UniRule"/>
</dbReference>
<gene>
    <name evidence="1" type="primary">anmK</name>
    <name evidence="2" type="ORF">BXP70_17600</name>
</gene>
<dbReference type="NCBIfam" id="NF007149">
    <property type="entry name" value="PRK09585.3-4"/>
    <property type="match status" value="1"/>
</dbReference>
<accession>A0A243WCH5</accession>
<keyword evidence="1 2" id="KW-0418">Kinase</keyword>
<keyword evidence="1" id="KW-0119">Carbohydrate metabolism</keyword>
<dbReference type="HAMAP" id="MF_01270">
    <property type="entry name" value="AnhMurNAc_kinase"/>
    <property type="match status" value="1"/>
</dbReference>